<dbReference type="Proteomes" id="UP000054324">
    <property type="component" value="Unassembled WGS sequence"/>
</dbReference>
<sequence length="65" mass="7485">MSVRDAEQYMMCGPERRKKHGRKIGTRNGDEAQIYITTNSKVSLYAFDIKSPKFHNSNELHRAAT</sequence>
<keyword evidence="2" id="KW-1185">Reference proteome</keyword>
<dbReference type="GeneID" id="20326368"/>
<dbReference type="KEGG" id="ovi:T265_12200"/>
<protein>
    <submittedName>
        <fullName evidence="1">Uncharacterized protein</fullName>
    </submittedName>
</protein>
<dbReference type="RefSeq" id="XP_009177597.1">
    <property type="nucleotide sequence ID" value="XM_009179333.1"/>
</dbReference>
<dbReference type="AlphaFoldDB" id="A0A074YV96"/>
<gene>
    <name evidence="1" type="ORF">T265_12200</name>
</gene>
<evidence type="ECO:0000313" key="2">
    <source>
        <dbReference type="Proteomes" id="UP000054324"/>
    </source>
</evidence>
<dbReference type="CTD" id="20326368"/>
<reference evidence="1 2" key="1">
    <citation type="submission" date="2013-11" db="EMBL/GenBank/DDBJ databases">
        <title>Opisthorchis viverrini - life in the bile duct.</title>
        <authorList>
            <person name="Young N.D."/>
            <person name="Nagarajan N."/>
            <person name="Lin S.J."/>
            <person name="Korhonen P.K."/>
            <person name="Jex A.R."/>
            <person name="Hall R.S."/>
            <person name="Safavi-Hemami H."/>
            <person name="Kaewkong W."/>
            <person name="Bertrand D."/>
            <person name="Gao S."/>
            <person name="Seet Q."/>
            <person name="Wongkham S."/>
            <person name="Teh B.T."/>
            <person name="Wongkham C."/>
            <person name="Intapan P.M."/>
            <person name="Maleewong W."/>
            <person name="Yang X."/>
            <person name="Hu M."/>
            <person name="Wang Z."/>
            <person name="Hofmann A."/>
            <person name="Sternberg P.W."/>
            <person name="Tan P."/>
            <person name="Wang J."/>
            <person name="Gasser R.B."/>
        </authorList>
    </citation>
    <scope>NUCLEOTIDE SEQUENCE [LARGE SCALE GENOMIC DNA]</scope>
</reference>
<name>A0A074YV96_OPIVI</name>
<organism evidence="1 2">
    <name type="scientific">Opisthorchis viverrini</name>
    <name type="common">Southeast Asian liver fluke</name>
    <dbReference type="NCBI Taxonomy" id="6198"/>
    <lineage>
        <taxon>Eukaryota</taxon>
        <taxon>Metazoa</taxon>
        <taxon>Spiralia</taxon>
        <taxon>Lophotrochozoa</taxon>
        <taxon>Platyhelminthes</taxon>
        <taxon>Trematoda</taxon>
        <taxon>Digenea</taxon>
        <taxon>Opisthorchiida</taxon>
        <taxon>Opisthorchiata</taxon>
        <taxon>Opisthorchiidae</taxon>
        <taxon>Opisthorchis</taxon>
    </lineage>
</organism>
<proteinExistence type="predicted"/>
<accession>A0A074YV96</accession>
<dbReference type="EMBL" id="KL598895">
    <property type="protein sequence ID" value="KER18656.1"/>
    <property type="molecule type" value="Genomic_DNA"/>
</dbReference>
<evidence type="ECO:0000313" key="1">
    <source>
        <dbReference type="EMBL" id="KER18656.1"/>
    </source>
</evidence>